<evidence type="ECO:0000313" key="2">
    <source>
        <dbReference type="Proteomes" id="UP000224902"/>
    </source>
</evidence>
<reference evidence="2" key="1">
    <citation type="submission" date="2016-08" db="EMBL/GenBank/DDBJ databases">
        <authorList>
            <person name="Seilhamer J.J."/>
        </authorList>
    </citation>
    <scope>NUCLEOTIDE SEQUENCE [LARGE SCALE GENOMIC DNA]</scope>
</reference>
<dbReference type="Proteomes" id="UP000224902">
    <property type="component" value="Segment"/>
</dbReference>
<protein>
    <submittedName>
        <fullName evidence="1">Uncharacterized protein</fullName>
    </submittedName>
</protein>
<sequence length="75" mass="8878">MIDESFVVSPNSLDENNPLECRLFFNQEEDWQDLDVSVGHRWGETYTIMFTSKEEFKDYVARLVAFRDQVCSYDA</sequence>
<dbReference type="EMBL" id="KX774321">
    <property type="protein sequence ID" value="AOZ63765.1"/>
    <property type="molecule type" value="Genomic_DNA"/>
</dbReference>
<accession>A0A1I9SAF9</accession>
<evidence type="ECO:0000313" key="1">
    <source>
        <dbReference type="EMBL" id="AOZ63765.1"/>
    </source>
</evidence>
<proteinExistence type="predicted"/>
<organism evidence="1 2">
    <name type="scientific">Rhodococcus phage Weasels2</name>
    <dbReference type="NCBI Taxonomy" id="1897437"/>
    <lineage>
        <taxon>Viruses</taxon>
        <taxon>Duplodnaviria</taxon>
        <taxon>Heunggongvirae</taxon>
        <taxon>Uroviricota</taxon>
        <taxon>Caudoviricetes</taxon>
        <taxon>Weaselvirus</taxon>
        <taxon>Weaselvirus weasel</taxon>
    </lineage>
</organism>
<keyword evidence="2" id="KW-1185">Reference proteome</keyword>
<name>A0A1I9SAF9_9CAUD</name>
<gene>
    <name evidence="1" type="ORF">SEA_WEASELS2_187</name>
</gene>